<dbReference type="Pfam" id="PF00156">
    <property type="entry name" value="Pribosyltran"/>
    <property type="match status" value="1"/>
</dbReference>
<dbReference type="Gene3D" id="3.40.50.2020">
    <property type="match status" value="1"/>
</dbReference>
<dbReference type="Gene3D" id="3.30.1310.20">
    <property type="entry name" value="PRTase-like"/>
    <property type="match status" value="1"/>
</dbReference>
<evidence type="ECO:0000313" key="2">
    <source>
        <dbReference type="EMBL" id="CAI4034006.1"/>
    </source>
</evidence>
<dbReference type="KEGG" id="nti:DNFV4_04448"/>
<dbReference type="EMBL" id="OX365700">
    <property type="protein sequence ID" value="CAI4034006.1"/>
    <property type="molecule type" value="Genomic_DNA"/>
</dbReference>
<dbReference type="AlphaFoldDB" id="A0AA86T976"/>
<dbReference type="InterPro" id="IPR029057">
    <property type="entry name" value="PRTase-like"/>
</dbReference>
<keyword evidence="3" id="KW-1185">Reference proteome</keyword>
<accession>A0AA86T976</accession>
<sequence>MPWGQDYLFKDRRDAGRQLAQALVRYRDAPQTIVLGLPRGGVVVAYEISLALHLPLDVLVTRKLGTPGNPELAMGALAETGYRYLNRDVLDSYDVPARELEEEIGRQQREIARRIERYRQGRALPALAGDTVILVDDGIATGATFYASLAALREMKVGRLVAAVPVGPDRAREDLRELVDEVVILHTPSSFYGIGQFYADFHQIDDEEVLACLEGMRAALKRTPPPQEPGRSG</sequence>
<dbReference type="Proteomes" id="UP001179121">
    <property type="component" value="Chromosome"/>
</dbReference>
<feature type="domain" description="Phosphoribosyltransferase" evidence="1">
    <location>
        <begin position="14"/>
        <end position="199"/>
    </location>
</feature>
<dbReference type="CDD" id="cd06223">
    <property type="entry name" value="PRTases_typeI"/>
    <property type="match status" value="1"/>
</dbReference>
<dbReference type="InterPro" id="IPR000836">
    <property type="entry name" value="PRTase_dom"/>
</dbReference>
<dbReference type="RefSeq" id="WP_289271427.1">
    <property type="nucleotide sequence ID" value="NZ_OX365700.1"/>
</dbReference>
<proteinExistence type="predicted"/>
<organism evidence="2 3">
    <name type="scientific">Nitrospira tepida</name>
    <dbReference type="NCBI Taxonomy" id="2973512"/>
    <lineage>
        <taxon>Bacteria</taxon>
        <taxon>Pseudomonadati</taxon>
        <taxon>Nitrospirota</taxon>
        <taxon>Nitrospiria</taxon>
        <taxon>Nitrospirales</taxon>
        <taxon>Nitrospiraceae</taxon>
        <taxon>Nitrospira</taxon>
    </lineage>
</organism>
<evidence type="ECO:0000313" key="3">
    <source>
        <dbReference type="Proteomes" id="UP001179121"/>
    </source>
</evidence>
<evidence type="ECO:0000259" key="1">
    <source>
        <dbReference type="Pfam" id="PF00156"/>
    </source>
</evidence>
<reference evidence="2" key="1">
    <citation type="submission" date="2022-10" db="EMBL/GenBank/DDBJ databases">
        <authorList>
            <person name="Koch H."/>
        </authorList>
    </citation>
    <scope>NUCLEOTIDE SEQUENCE</scope>
    <source>
        <strain evidence="2">DNF</strain>
    </source>
</reference>
<protein>
    <submittedName>
        <fullName evidence="2">Phosphoribosyltransferase</fullName>
    </submittedName>
</protein>
<name>A0AA86T976_9BACT</name>
<keyword evidence="2" id="KW-0808">Transferase</keyword>
<dbReference type="SUPFAM" id="SSF53271">
    <property type="entry name" value="PRTase-like"/>
    <property type="match status" value="1"/>
</dbReference>
<dbReference type="GO" id="GO:0016757">
    <property type="term" value="F:glycosyltransferase activity"/>
    <property type="evidence" value="ECO:0007669"/>
    <property type="project" value="UniProtKB-KW"/>
</dbReference>
<keyword evidence="2" id="KW-0328">Glycosyltransferase</keyword>
<gene>
    <name evidence="2" type="ORF">DNFV4_04448</name>
</gene>